<reference evidence="14 15" key="1">
    <citation type="submission" date="2019-11" db="EMBL/GenBank/DDBJ databases">
        <title>Identification of a novel strain.</title>
        <authorList>
            <person name="Xu Q."/>
            <person name="Wang G."/>
        </authorList>
    </citation>
    <scope>NUCLEOTIDE SEQUENCE [LARGE SCALE GENOMIC DNA]</scope>
    <source>
        <strain evidence="15">xq</strain>
    </source>
</reference>
<dbReference type="InterPro" id="IPR001544">
    <property type="entry name" value="Aminotrans_IV"/>
</dbReference>
<evidence type="ECO:0000256" key="5">
    <source>
        <dbReference type="ARBA" id="ARBA00005072"/>
    </source>
</evidence>
<proteinExistence type="inferred from homology"/>
<evidence type="ECO:0000256" key="7">
    <source>
        <dbReference type="ARBA" id="ARBA00013053"/>
    </source>
</evidence>
<keyword evidence="10" id="KW-0028">Amino-acid biosynthesis</keyword>
<dbReference type="FunFam" id="3.20.10.10:FF:000002">
    <property type="entry name" value="D-alanine aminotransferase"/>
    <property type="match status" value="1"/>
</dbReference>
<comment type="caution">
    <text evidence="14">The sequence shown here is derived from an EMBL/GenBank/DDBJ whole genome shotgun (WGS) entry which is preliminary data.</text>
</comment>
<evidence type="ECO:0000313" key="15">
    <source>
        <dbReference type="Proteomes" id="UP000440694"/>
    </source>
</evidence>
<dbReference type="InterPro" id="IPR036038">
    <property type="entry name" value="Aminotransferase-like"/>
</dbReference>
<evidence type="ECO:0000256" key="4">
    <source>
        <dbReference type="ARBA" id="ARBA00004931"/>
    </source>
</evidence>
<dbReference type="GO" id="GO:0005829">
    <property type="term" value="C:cytosol"/>
    <property type="evidence" value="ECO:0007669"/>
    <property type="project" value="TreeGrafter"/>
</dbReference>
<dbReference type="Pfam" id="PF01063">
    <property type="entry name" value="Aminotran_4"/>
    <property type="match status" value="1"/>
</dbReference>
<dbReference type="EMBL" id="WMBQ01000001">
    <property type="protein sequence ID" value="MTD93045.1"/>
    <property type="molecule type" value="Genomic_DNA"/>
</dbReference>
<comment type="pathway">
    <text evidence="4">Amino-acid biosynthesis; L-valine biosynthesis; L-valine from pyruvate: step 4/4.</text>
</comment>
<dbReference type="RefSeq" id="WP_154737622.1">
    <property type="nucleotide sequence ID" value="NZ_WMBQ01000001.1"/>
</dbReference>
<comment type="catalytic activity">
    <reaction evidence="12">
        <text>L-isoleucine + 2-oxoglutarate = (S)-3-methyl-2-oxopentanoate + L-glutamate</text>
        <dbReference type="Rhea" id="RHEA:24801"/>
        <dbReference type="ChEBI" id="CHEBI:16810"/>
        <dbReference type="ChEBI" id="CHEBI:29985"/>
        <dbReference type="ChEBI" id="CHEBI:35146"/>
        <dbReference type="ChEBI" id="CHEBI:58045"/>
        <dbReference type="EC" id="2.6.1.42"/>
    </reaction>
</comment>
<dbReference type="EC" id="2.6.1.42" evidence="7"/>
<evidence type="ECO:0000256" key="10">
    <source>
        <dbReference type="ARBA" id="ARBA00023304"/>
    </source>
</evidence>
<evidence type="ECO:0000256" key="3">
    <source>
        <dbReference type="ARBA" id="ARBA00004824"/>
    </source>
</evidence>
<dbReference type="InterPro" id="IPR050571">
    <property type="entry name" value="Class-IV_PLP-Dep_Aminotrnsfr"/>
</dbReference>
<evidence type="ECO:0000256" key="12">
    <source>
        <dbReference type="ARBA" id="ARBA00048798"/>
    </source>
</evidence>
<dbReference type="PANTHER" id="PTHR42743">
    <property type="entry name" value="AMINO-ACID AMINOTRANSFERASE"/>
    <property type="match status" value="1"/>
</dbReference>
<gene>
    <name evidence="14" type="ORF">GIW81_01710</name>
</gene>
<name>A0A6I3KCA1_9HYPH</name>
<keyword evidence="10" id="KW-0100">Branched-chain amino acid biosynthesis</keyword>
<dbReference type="GO" id="GO:0008652">
    <property type="term" value="P:amino acid biosynthetic process"/>
    <property type="evidence" value="ECO:0007669"/>
    <property type="project" value="UniProtKB-ARBA"/>
</dbReference>
<keyword evidence="14" id="KW-0808">Transferase</keyword>
<evidence type="ECO:0000256" key="8">
    <source>
        <dbReference type="ARBA" id="ARBA00014472"/>
    </source>
</evidence>
<comment type="similarity">
    <text evidence="6">Belongs to the class-IV pyridoxal-phosphate-dependent aminotransferase family.</text>
</comment>
<dbReference type="AlphaFoldDB" id="A0A6I3KCA1"/>
<comment type="catalytic activity">
    <reaction evidence="13">
        <text>L-leucine + 2-oxoglutarate = 4-methyl-2-oxopentanoate + L-glutamate</text>
        <dbReference type="Rhea" id="RHEA:18321"/>
        <dbReference type="ChEBI" id="CHEBI:16810"/>
        <dbReference type="ChEBI" id="CHEBI:17865"/>
        <dbReference type="ChEBI" id="CHEBI:29985"/>
        <dbReference type="ChEBI" id="CHEBI:57427"/>
        <dbReference type="EC" id="2.6.1.42"/>
    </reaction>
</comment>
<accession>A0A6I3KCA1</accession>
<comment type="catalytic activity">
    <reaction evidence="11">
        <text>L-valine + 2-oxoglutarate = 3-methyl-2-oxobutanoate + L-glutamate</text>
        <dbReference type="Rhea" id="RHEA:24813"/>
        <dbReference type="ChEBI" id="CHEBI:11851"/>
        <dbReference type="ChEBI" id="CHEBI:16810"/>
        <dbReference type="ChEBI" id="CHEBI:29985"/>
        <dbReference type="ChEBI" id="CHEBI:57762"/>
        <dbReference type="EC" id="2.6.1.42"/>
    </reaction>
</comment>
<evidence type="ECO:0000256" key="9">
    <source>
        <dbReference type="ARBA" id="ARBA00022898"/>
    </source>
</evidence>
<dbReference type="Gene3D" id="3.20.10.10">
    <property type="entry name" value="D-amino Acid Aminotransferase, subunit A, domain 2"/>
    <property type="match status" value="1"/>
</dbReference>
<evidence type="ECO:0000256" key="2">
    <source>
        <dbReference type="ARBA" id="ARBA00003109"/>
    </source>
</evidence>
<dbReference type="GO" id="GO:0004084">
    <property type="term" value="F:branched-chain-amino-acid transaminase activity"/>
    <property type="evidence" value="ECO:0007669"/>
    <property type="project" value="UniProtKB-EC"/>
</dbReference>
<dbReference type="InterPro" id="IPR043132">
    <property type="entry name" value="BCAT-like_C"/>
</dbReference>
<evidence type="ECO:0000313" key="14">
    <source>
        <dbReference type="EMBL" id="MTD93045.1"/>
    </source>
</evidence>
<evidence type="ECO:0000256" key="1">
    <source>
        <dbReference type="ARBA" id="ARBA00001933"/>
    </source>
</evidence>
<protein>
    <recommendedName>
        <fullName evidence="8">Probable branched-chain-amino-acid aminotransferase</fullName>
        <ecNumber evidence="7">2.6.1.42</ecNumber>
    </recommendedName>
</protein>
<keyword evidence="14" id="KW-0032">Aminotransferase</keyword>
<evidence type="ECO:0000256" key="13">
    <source>
        <dbReference type="ARBA" id="ARBA00049229"/>
    </source>
</evidence>
<dbReference type="CDD" id="cd01558">
    <property type="entry name" value="D-AAT_like"/>
    <property type="match status" value="1"/>
</dbReference>
<keyword evidence="15" id="KW-1185">Reference proteome</keyword>
<organism evidence="14 15">
    <name type="scientific">Hyphomicrobium album</name>
    <dbReference type="NCBI Taxonomy" id="2665159"/>
    <lineage>
        <taxon>Bacteria</taxon>
        <taxon>Pseudomonadati</taxon>
        <taxon>Pseudomonadota</taxon>
        <taxon>Alphaproteobacteria</taxon>
        <taxon>Hyphomicrobiales</taxon>
        <taxon>Hyphomicrobiaceae</taxon>
        <taxon>Hyphomicrobium</taxon>
    </lineage>
</organism>
<evidence type="ECO:0000256" key="11">
    <source>
        <dbReference type="ARBA" id="ARBA00048212"/>
    </source>
</evidence>
<keyword evidence="9" id="KW-0663">Pyridoxal phosphate</keyword>
<evidence type="ECO:0000256" key="6">
    <source>
        <dbReference type="ARBA" id="ARBA00009320"/>
    </source>
</evidence>
<comment type="pathway">
    <text evidence="3">Amino-acid biosynthesis; L-isoleucine biosynthesis; L-isoleucine from 2-oxobutanoate: step 4/4.</text>
</comment>
<sequence>MSRIVYVNGRYVPYAQAAVHAEDRGFQFGDGIYEVCEVRGGRLIDEARHMQRLARSLGELEIAAPMSAAALGHVMREVIRRNRVKDGLVYLQVTRGAAPREFLFPADTEPTVVCLARPMASAGLDARALEGIAVKSMPDIRWQRCDIKTVMLLPACLAKEAARQDGAREAWFIDADGFVTEGASSNAWIVDAGGAVITRQLSSAILPGVTRATLRDVLEGEGITLTERPFRLDEAYSAREAFITSATQTVMPVVRIDGRPIADGKPGPVAQRLRLNFHQIAAISSA</sequence>
<dbReference type="NCBIfam" id="NF005209">
    <property type="entry name" value="PRK06680.1"/>
    <property type="match status" value="1"/>
</dbReference>
<dbReference type="SUPFAM" id="SSF56752">
    <property type="entry name" value="D-aminoacid aminotransferase-like PLP-dependent enzymes"/>
    <property type="match status" value="1"/>
</dbReference>
<dbReference type="InterPro" id="IPR043131">
    <property type="entry name" value="BCAT-like_N"/>
</dbReference>
<comment type="cofactor">
    <cofactor evidence="1">
        <name>pyridoxal 5'-phosphate</name>
        <dbReference type="ChEBI" id="CHEBI:597326"/>
    </cofactor>
</comment>
<dbReference type="Proteomes" id="UP000440694">
    <property type="component" value="Unassembled WGS sequence"/>
</dbReference>
<comment type="pathway">
    <text evidence="5">Amino-acid biosynthesis; L-leucine biosynthesis; L-leucine from 3-methyl-2-oxobutanoate: step 4/4.</text>
</comment>
<comment type="function">
    <text evidence="2">Acts on leucine, isoleucine and valine.</text>
</comment>
<dbReference type="GO" id="GO:0009082">
    <property type="term" value="P:branched-chain amino acid biosynthetic process"/>
    <property type="evidence" value="ECO:0007669"/>
    <property type="project" value="UniProtKB-KW"/>
</dbReference>
<dbReference type="PANTHER" id="PTHR42743:SF11">
    <property type="entry name" value="AMINODEOXYCHORISMATE LYASE"/>
    <property type="match status" value="1"/>
</dbReference>
<dbReference type="Gene3D" id="3.30.470.10">
    <property type="match status" value="1"/>
</dbReference>